<dbReference type="Pfam" id="PF01032">
    <property type="entry name" value="FecCD"/>
    <property type="match status" value="1"/>
</dbReference>
<keyword evidence="7 8" id="KW-0472">Membrane</keyword>
<feature type="transmembrane region" description="Helical" evidence="8">
    <location>
        <begin position="98"/>
        <end position="118"/>
    </location>
</feature>
<keyword evidence="4" id="KW-1003">Cell membrane</keyword>
<feature type="transmembrane region" description="Helical" evidence="8">
    <location>
        <begin position="124"/>
        <end position="144"/>
    </location>
</feature>
<evidence type="ECO:0000313" key="9">
    <source>
        <dbReference type="EMBL" id="MBO0661893.1"/>
    </source>
</evidence>
<dbReference type="EMBL" id="JAFMPP010000003">
    <property type="protein sequence ID" value="MBO0661893.1"/>
    <property type="molecule type" value="Genomic_DNA"/>
</dbReference>
<reference evidence="9" key="1">
    <citation type="submission" date="2021-03" db="EMBL/GenBank/DDBJ databases">
        <title>Whole genome sequence of Jiella sp. CQZ9-1.</title>
        <authorList>
            <person name="Tuo L."/>
        </authorList>
    </citation>
    <scope>NUCLEOTIDE SEQUENCE</scope>
    <source>
        <strain evidence="9">CQZ9-1</strain>
    </source>
</reference>
<evidence type="ECO:0000256" key="6">
    <source>
        <dbReference type="ARBA" id="ARBA00022989"/>
    </source>
</evidence>
<evidence type="ECO:0000256" key="5">
    <source>
        <dbReference type="ARBA" id="ARBA00022692"/>
    </source>
</evidence>
<keyword evidence="5 8" id="KW-0812">Transmembrane</keyword>
<feature type="transmembrane region" description="Helical" evidence="8">
    <location>
        <begin position="313"/>
        <end position="333"/>
    </location>
</feature>
<evidence type="ECO:0000256" key="3">
    <source>
        <dbReference type="ARBA" id="ARBA00022448"/>
    </source>
</evidence>
<dbReference type="Proteomes" id="UP000664122">
    <property type="component" value="Unassembled WGS sequence"/>
</dbReference>
<evidence type="ECO:0000256" key="4">
    <source>
        <dbReference type="ARBA" id="ARBA00022475"/>
    </source>
</evidence>
<dbReference type="Gene3D" id="1.10.3470.10">
    <property type="entry name" value="ABC transporter involved in vitamin B12 uptake, BtuC"/>
    <property type="match status" value="1"/>
</dbReference>
<gene>
    <name evidence="9" type="ORF">J1C48_04840</name>
</gene>
<evidence type="ECO:0000256" key="8">
    <source>
        <dbReference type="SAM" id="Phobius"/>
    </source>
</evidence>
<dbReference type="InterPro" id="IPR000522">
    <property type="entry name" value="ABC_transptr_permease_BtuC"/>
</dbReference>
<protein>
    <submittedName>
        <fullName evidence="9">Iron ABC transporter permease</fullName>
    </submittedName>
</protein>
<comment type="caution">
    <text evidence="9">The sequence shown here is derived from an EMBL/GenBank/DDBJ whole genome shotgun (WGS) entry which is preliminary data.</text>
</comment>
<proteinExistence type="inferred from homology"/>
<feature type="transmembrane region" description="Helical" evidence="8">
    <location>
        <begin position="68"/>
        <end position="86"/>
    </location>
</feature>
<feature type="transmembrane region" description="Helical" evidence="8">
    <location>
        <begin position="244"/>
        <end position="271"/>
    </location>
</feature>
<dbReference type="SUPFAM" id="SSF81345">
    <property type="entry name" value="ABC transporter involved in vitamin B12 uptake, BtuC"/>
    <property type="match status" value="1"/>
</dbReference>
<feature type="transmembrane region" description="Helical" evidence="8">
    <location>
        <begin position="156"/>
        <end position="177"/>
    </location>
</feature>
<evidence type="ECO:0000256" key="1">
    <source>
        <dbReference type="ARBA" id="ARBA00004651"/>
    </source>
</evidence>
<sequence>MTPVQGAGGGAHKASLTLALGFVAVLFGLHVLQGPRNVPLETFPALLFDRSPASFDQFVILHLRLPRILAVVMAGACLGAAGFLLQTAMRNRLGEPHILGLNAGASLAVVVLTAFPLIPLPVAAKPFAASLGAFLLFGAVLALSAGGRDRFSPVRVIFFGIALSAMANALVSAILILDEDTLEQLRFWLLGDSAGVQMSAIAAAAPTVVIGLVGAALVMPRLAALSLGDNLARGLGASVKRTRLIALLMAALLSGSAVSLIGPIGFVGLVAPALWPRLHNKPSVAALLLVTLSGAGLLLAADSLAAGILAPRELPTGALTGLVGAPVFIWLVLRTLR</sequence>
<feature type="transmembrane region" description="Helical" evidence="8">
    <location>
        <begin position="197"/>
        <end position="223"/>
    </location>
</feature>
<dbReference type="AlphaFoldDB" id="A0A939JRG6"/>
<comment type="similarity">
    <text evidence="2">Belongs to the binding-protein-dependent transport system permease family. FecCD subfamily.</text>
</comment>
<feature type="transmembrane region" description="Helical" evidence="8">
    <location>
        <begin position="12"/>
        <end position="32"/>
    </location>
</feature>
<organism evidence="9 10">
    <name type="scientific">Jiella flava</name>
    <dbReference type="NCBI Taxonomy" id="2816857"/>
    <lineage>
        <taxon>Bacteria</taxon>
        <taxon>Pseudomonadati</taxon>
        <taxon>Pseudomonadota</taxon>
        <taxon>Alphaproteobacteria</taxon>
        <taxon>Hyphomicrobiales</taxon>
        <taxon>Aurantimonadaceae</taxon>
        <taxon>Jiella</taxon>
    </lineage>
</organism>
<feature type="transmembrane region" description="Helical" evidence="8">
    <location>
        <begin position="283"/>
        <end position="301"/>
    </location>
</feature>
<evidence type="ECO:0000256" key="2">
    <source>
        <dbReference type="ARBA" id="ARBA00007935"/>
    </source>
</evidence>
<dbReference type="GO" id="GO:0005886">
    <property type="term" value="C:plasma membrane"/>
    <property type="evidence" value="ECO:0007669"/>
    <property type="project" value="UniProtKB-SubCell"/>
</dbReference>
<accession>A0A939JRG6</accession>
<comment type="subcellular location">
    <subcellularLocation>
        <location evidence="1">Cell membrane</location>
        <topology evidence="1">Multi-pass membrane protein</topology>
    </subcellularLocation>
</comment>
<dbReference type="GO" id="GO:0022857">
    <property type="term" value="F:transmembrane transporter activity"/>
    <property type="evidence" value="ECO:0007669"/>
    <property type="project" value="InterPro"/>
</dbReference>
<dbReference type="PANTHER" id="PTHR30472">
    <property type="entry name" value="FERRIC ENTEROBACTIN TRANSPORT SYSTEM PERMEASE PROTEIN"/>
    <property type="match status" value="1"/>
</dbReference>
<keyword evidence="6 8" id="KW-1133">Transmembrane helix</keyword>
<keyword evidence="10" id="KW-1185">Reference proteome</keyword>
<dbReference type="PANTHER" id="PTHR30472:SF25">
    <property type="entry name" value="ABC TRANSPORTER PERMEASE PROTEIN MJ0876-RELATED"/>
    <property type="match status" value="1"/>
</dbReference>
<evidence type="ECO:0000256" key="7">
    <source>
        <dbReference type="ARBA" id="ARBA00023136"/>
    </source>
</evidence>
<dbReference type="GO" id="GO:0033214">
    <property type="term" value="P:siderophore-iron import into cell"/>
    <property type="evidence" value="ECO:0007669"/>
    <property type="project" value="TreeGrafter"/>
</dbReference>
<name>A0A939JRG6_9HYPH</name>
<dbReference type="CDD" id="cd06550">
    <property type="entry name" value="TM_ABC_iron-siderophores_like"/>
    <property type="match status" value="1"/>
</dbReference>
<evidence type="ECO:0000313" key="10">
    <source>
        <dbReference type="Proteomes" id="UP000664122"/>
    </source>
</evidence>
<dbReference type="InterPro" id="IPR037294">
    <property type="entry name" value="ABC_BtuC-like"/>
</dbReference>
<keyword evidence="3" id="KW-0813">Transport</keyword>